<dbReference type="PANTHER" id="PTHR43434">
    <property type="entry name" value="PHOSPHOGLYCOLATE PHOSPHATASE"/>
    <property type="match status" value="1"/>
</dbReference>
<dbReference type="InterPro" id="IPR023198">
    <property type="entry name" value="PGP-like_dom2"/>
</dbReference>
<reference evidence="3 4" key="1">
    <citation type="submission" date="2016-10" db="EMBL/GenBank/DDBJ databases">
        <authorList>
            <person name="de Groot N.N."/>
        </authorList>
    </citation>
    <scope>NUCLEOTIDE SEQUENCE [LARGE SCALE GENOMIC DNA]</scope>
    <source>
        <strain evidence="3 4">DSM 23126</strain>
    </source>
</reference>
<keyword evidence="1" id="KW-0378">Hydrolase</keyword>
<dbReference type="GO" id="GO:0005829">
    <property type="term" value="C:cytosol"/>
    <property type="evidence" value="ECO:0007669"/>
    <property type="project" value="TreeGrafter"/>
</dbReference>
<evidence type="ECO:0000256" key="2">
    <source>
        <dbReference type="ARBA" id="ARBA00022842"/>
    </source>
</evidence>
<dbReference type="InterPro" id="IPR041492">
    <property type="entry name" value="HAD_2"/>
</dbReference>
<dbReference type="STRING" id="1122204.SAMN05421781_1188"/>
<dbReference type="InterPro" id="IPR050155">
    <property type="entry name" value="HAD-like_hydrolase_sf"/>
</dbReference>
<dbReference type="GO" id="GO:0006281">
    <property type="term" value="P:DNA repair"/>
    <property type="evidence" value="ECO:0007669"/>
    <property type="project" value="TreeGrafter"/>
</dbReference>
<evidence type="ECO:0000256" key="1">
    <source>
        <dbReference type="ARBA" id="ARBA00022801"/>
    </source>
</evidence>
<dbReference type="GO" id="GO:0008967">
    <property type="term" value="F:phosphoglycolate phosphatase activity"/>
    <property type="evidence" value="ECO:0007669"/>
    <property type="project" value="TreeGrafter"/>
</dbReference>
<dbReference type="InterPro" id="IPR006439">
    <property type="entry name" value="HAD-SF_hydro_IA"/>
</dbReference>
<dbReference type="EMBL" id="FNNC01000002">
    <property type="protein sequence ID" value="SDW37448.1"/>
    <property type="molecule type" value="Genomic_DNA"/>
</dbReference>
<evidence type="ECO:0000313" key="4">
    <source>
        <dbReference type="Proteomes" id="UP000199488"/>
    </source>
</evidence>
<sequence length="213" mass="23797">MYGTFVFDVDGTLINTEDAIIKSLRRAVEETTGEVIENENLRPLLGLPEADVLNRLGLQDDERRTVQEKWSMYLEDNRFLIDTFPGIQELLEGLNIQGYQVGIVTSKTREAFDHEMKPFGLQQFASYIISADDTTHHKPSPEPLRAFMETSGAEASNTIYIGDTQHDSESAEKAGTAFGLAGWGAVHPENTSPTLRFERPEEILEYVTNAPSS</sequence>
<dbReference type="Proteomes" id="UP000199488">
    <property type="component" value="Unassembled WGS sequence"/>
</dbReference>
<dbReference type="Gene3D" id="1.10.150.240">
    <property type="entry name" value="Putative phosphatase, domain 2"/>
    <property type="match status" value="1"/>
</dbReference>
<evidence type="ECO:0000313" key="3">
    <source>
        <dbReference type="EMBL" id="SDW37448.1"/>
    </source>
</evidence>
<keyword evidence="2" id="KW-0460">Magnesium</keyword>
<dbReference type="NCBIfam" id="TIGR01549">
    <property type="entry name" value="HAD-SF-IA-v1"/>
    <property type="match status" value="1"/>
</dbReference>
<proteinExistence type="predicted"/>
<organism evidence="3 4">
    <name type="scientific">Marinococcus luteus</name>
    <dbReference type="NCBI Taxonomy" id="1122204"/>
    <lineage>
        <taxon>Bacteria</taxon>
        <taxon>Bacillati</taxon>
        <taxon>Bacillota</taxon>
        <taxon>Bacilli</taxon>
        <taxon>Bacillales</taxon>
        <taxon>Bacillaceae</taxon>
        <taxon>Marinococcus</taxon>
    </lineage>
</organism>
<dbReference type="SUPFAM" id="SSF56784">
    <property type="entry name" value="HAD-like"/>
    <property type="match status" value="1"/>
</dbReference>
<protein>
    <submittedName>
        <fullName evidence="3">Haloacid dehalogenase superfamily, subfamily IA, variant 1 with third motif having Dx(3-4)D or Dx(3-4)E</fullName>
    </submittedName>
</protein>
<dbReference type="AlphaFoldDB" id="A0A1H2T0S9"/>
<name>A0A1H2T0S9_9BACI</name>
<accession>A0A1H2T0S9</accession>
<dbReference type="SFLD" id="SFLDS00003">
    <property type="entry name" value="Haloacid_Dehalogenase"/>
    <property type="match status" value="1"/>
</dbReference>
<dbReference type="Pfam" id="PF13419">
    <property type="entry name" value="HAD_2"/>
    <property type="match status" value="1"/>
</dbReference>
<keyword evidence="4" id="KW-1185">Reference proteome</keyword>
<dbReference type="PANTHER" id="PTHR43434:SF26">
    <property type="entry name" value="PYROPHOSPHATASE PPAX"/>
    <property type="match status" value="1"/>
</dbReference>
<dbReference type="InterPro" id="IPR036412">
    <property type="entry name" value="HAD-like_sf"/>
</dbReference>
<dbReference type="SFLD" id="SFLDG01129">
    <property type="entry name" value="C1.5:_HAD__Beta-PGM__Phosphata"/>
    <property type="match status" value="1"/>
</dbReference>
<dbReference type="InterPro" id="IPR023214">
    <property type="entry name" value="HAD_sf"/>
</dbReference>
<dbReference type="RefSeq" id="WP_176967668.1">
    <property type="nucleotide sequence ID" value="NZ_FNNC01000002.1"/>
</dbReference>
<dbReference type="Gene3D" id="3.40.50.1000">
    <property type="entry name" value="HAD superfamily/HAD-like"/>
    <property type="match status" value="1"/>
</dbReference>
<gene>
    <name evidence="3" type="ORF">SAMN05421781_1188</name>
</gene>